<dbReference type="Pfam" id="PF23756">
    <property type="entry name" value="Beta-prop_HPS5"/>
    <property type="match status" value="1"/>
</dbReference>
<sequence length="672" mass="74533">MSIVSLQYTCLDASPHYLAVGSSSGTVYLFSRYASKYRSRLSSIPVQVVSTKDGPVIKMAISPDEKYLASAGLRGPLTVSALSTVGHSPTTIVSNTCHVGNGLCSQDIVDASQANHVTELRWSDDSRKVYAGDLKGQVSCTRIQSRNLFRSPCDVLLETDSAIVQIDVRDESLLVSTLTRCCLCDLATLDCIQVGKKLRHGRFGAMFYPTYRHRVSRDEERRSDVVTPRAQADSSISPPLIFASRPNGRLWEANGQGIVYSTHQYRSLSNIARFPVVSFKEDFSPCNISCAACGKHLAFGRLHLIDCQQYVFFFGLLFIRRLEALQAAQVICAMAPQIERSGVVPWRREESTNTKNILQKMLLLSERQRSCSGSPSQTLSRHPVAVVHRLNTGIHRVVRIMDNSGYEDDFTFRAPSPLRQRSKSTPNMEGSVKTMAWKRRSLPLKQNTHQESVFEEKADGEEGSEQVRQRLIQEAFHLLDAESSDEKCLVSSGSADSLRTLLACGEQRVTFHSQVTLGDVPRDLVAAKKLLRLIADKERRNGLEECASGEGRSLENVDHLSATSTGPDFTSLFGRRDPLEGLARCPPSSVWSKEPVSVERLRVVKRPKKGARIVKAIKPLGRPTCGTLDFTFSVSERVQQRAIGRGGKFCFFSDKVHDAFILIFTNNIAGGR</sequence>
<evidence type="ECO:0000313" key="4">
    <source>
        <dbReference type="WBParaSite" id="TCNE_0001391401-mRNA-1"/>
    </source>
</evidence>
<dbReference type="PANTHER" id="PTHR23287">
    <property type="entry name" value="RUBY-EYE2-LIKE PROTEIN"/>
    <property type="match status" value="1"/>
</dbReference>
<evidence type="ECO:0000313" key="3">
    <source>
        <dbReference type="Proteomes" id="UP000050794"/>
    </source>
</evidence>
<dbReference type="EMBL" id="UYWY01021960">
    <property type="protein sequence ID" value="VDM45235.1"/>
    <property type="molecule type" value="Genomic_DNA"/>
</dbReference>
<protein>
    <submittedName>
        <fullName evidence="4">WD_REPEATS_REGION domain-containing protein</fullName>
    </submittedName>
</protein>
<dbReference type="GO" id="GO:0005737">
    <property type="term" value="C:cytoplasm"/>
    <property type="evidence" value="ECO:0007669"/>
    <property type="project" value="TreeGrafter"/>
</dbReference>
<dbReference type="Proteomes" id="UP000050794">
    <property type="component" value="Unassembled WGS sequence"/>
</dbReference>
<organism evidence="3 4">
    <name type="scientific">Toxocara canis</name>
    <name type="common">Canine roundworm</name>
    <dbReference type="NCBI Taxonomy" id="6265"/>
    <lineage>
        <taxon>Eukaryota</taxon>
        <taxon>Metazoa</taxon>
        <taxon>Ecdysozoa</taxon>
        <taxon>Nematoda</taxon>
        <taxon>Chromadorea</taxon>
        <taxon>Rhabditida</taxon>
        <taxon>Spirurina</taxon>
        <taxon>Ascaridomorpha</taxon>
        <taxon>Ascaridoidea</taxon>
        <taxon>Toxocaridae</taxon>
        <taxon>Toxocara</taxon>
    </lineage>
</organism>
<dbReference type="AlphaFoldDB" id="A0A183UZJ4"/>
<gene>
    <name evidence="2" type="ORF">TCNE_LOCUS13914</name>
</gene>
<name>A0A183UZJ4_TOXCA</name>
<dbReference type="PANTHER" id="PTHR23287:SF18">
    <property type="entry name" value="BLOC-2 COMPLEX MEMBER HPS5"/>
    <property type="match status" value="1"/>
</dbReference>
<accession>A0A183UZJ4</accession>
<dbReference type="WBParaSite" id="TCNE_0001391401-mRNA-1">
    <property type="protein sequence ID" value="TCNE_0001391401-mRNA-1"/>
    <property type="gene ID" value="TCNE_0001391401"/>
</dbReference>
<dbReference type="InterPro" id="IPR015943">
    <property type="entry name" value="WD40/YVTN_repeat-like_dom_sf"/>
</dbReference>
<evidence type="ECO:0000259" key="1">
    <source>
        <dbReference type="Pfam" id="PF23756"/>
    </source>
</evidence>
<keyword evidence="3" id="KW-1185">Reference proteome</keyword>
<proteinExistence type="predicted"/>
<reference evidence="2 3" key="2">
    <citation type="submission" date="2018-11" db="EMBL/GenBank/DDBJ databases">
        <authorList>
            <consortium name="Pathogen Informatics"/>
        </authorList>
    </citation>
    <scope>NUCLEOTIDE SEQUENCE [LARGE SCALE GENOMIC DNA]</scope>
</reference>
<dbReference type="Gene3D" id="2.130.10.10">
    <property type="entry name" value="YVTN repeat-like/Quinoprotein amine dehydrogenase"/>
    <property type="match status" value="1"/>
</dbReference>
<dbReference type="SUPFAM" id="SSF50978">
    <property type="entry name" value="WD40 repeat-like"/>
    <property type="match status" value="1"/>
</dbReference>
<evidence type="ECO:0000313" key="2">
    <source>
        <dbReference type="EMBL" id="VDM45235.1"/>
    </source>
</evidence>
<dbReference type="InterPro" id="IPR036322">
    <property type="entry name" value="WD40_repeat_dom_sf"/>
</dbReference>
<feature type="domain" description="HPS5-like beta-propeller" evidence="1">
    <location>
        <begin position="6"/>
        <end position="312"/>
    </location>
</feature>
<dbReference type="GO" id="GO:0048066">
    <property type="term" value="P:developmental pigmentation"/>
    <property type="evidence" value="ECO:0007669"/>
    <property type="project" value="TreeGrafter"/>
</dbReference>
<dbReference type="InterPro" id="IPR056499">
    <property type="entry name" value="Beta-prop_HPS5-like"/>
</dbReference>
<reference evidence="4" key="1">
    <citation type="submission" date="2016-06" db="UniProtKB">
        <authorList>
            <consortium name="WormBaseParasite"/>
        </authorList>
    </citation>
    <scope>IDENTIFICATION</scope>
</reference>